<reference evidence="2" key="1">
    <citation type="submission" date="2018-11" db="EMBL/GenBank/DDBJ databases">
        <authorList>
            <consortium name="Pathogen Informatics"/>
        </authorList>
    </citation>
    <scope>NUCLEOTIDE SEQUENCE</scope>
</reference>
<evidence type="ECO:0000313" key="2">
    <source>
        <dbReference type="EMBL" id="VEL38620.1"/>
    </source>
</evidence>
<dbReference type="Proteomes" id="UP000784294">
    <property type="component" value="Unassembled WGS sequence"/>
</dbReference>
<dbReference type="AlphaFoldDB" id="A0A3S5B2M2"/>
<protein>
    <submittedName>
        <fullName evidence="2">Uncharacterized protein</fullName>
    </submittedName>
</protein>
<name>A0A3S5B2M2_9PLAT</name>
<sequence length="69" mass="7101">MRNEDGRTGVRQGGPPPFLPIGSAGAAELILRESHFLASLSASSHRGKQGVADRGITTAGANPKIAADY</sequence>
<organism evidence="2 3">
    <name type="scientific">Protopolystoma xenopodis</name>
    <dbReference type="NCBI Taxonomy" id="117903"/>
    <lineage>
        <taxon>Eukaryota</taxon>
        <taxon>Metazoa</taxon>
        <taxon>Spiralia</taxon>
        <taxon>Lophotrochozoa</taxon>
        <taxon>Platyhelminthes</taxon>
        <taxon>Monogenea</taxon>
        <taxon>Polyopisthocotylea</taxon>
        <taxon>Polystomatidea</taxon>
        <taxon>Polystomatidae</taxon>
        <taxon>Protopolystoma</taxon>
    </lineage>
</organism>
<feature type="region of interest" description="Disordered" evidence="1">
    <location>
        <begin position="47"/>
        <end position="69"/>
    </location>
</feature>
<feature type="region of interest" description="Disordered" evidence="1">
    <location>
        <begin position="1"/>
        <end position="22"/>
    </location>
</feature>
<accession>A0A3S5B2M2</accession>
<evidence type="ECO:0000256" key="1">
    <source>
        <dbReference type="SAM" id="MobiDB-lite"/>
    </source>
</evidence>
<dbReference type="EMBL" id="CAAALY010258422">
    <property type="protein sequence ID" value="VEL38620.1"/>
    <property type="molecule type" value="Genomic_DNA"/>
</dbReference>
<comment type="caution">
    <text evidence="2">The sequence shown here is derived from an EMBL/GenBank/DDBJ whole genome shotgun (WGS) entry which is preliminary data.</text>
</comment>
<gene>
    <name evidence="2" type="ORF">PXEA_LOCUS32060</name>
</gene>
<evidence type="ECO:0000313" key="3">
    <source>
        <dbReference type="Proteomes" id="UP000784294"/>
    </source>
</evidence>
<proteinExistence type="predicted"/>
<keyword evidence="3" id="KW-1185">Reference proteome</keyword>